<feature type="transmembrane region" description="Helical" evidence="8">
    <location>
        <begin position="313"/>
        <end position="334"/>
    </location>
</feature>
<evidence type="ECO:0000256" key="2">
    <source>
        <dbReference type="ARBA" id="ARBA00022475"/>
    </source>
</evidence>
<dbReference type="GO" id="GO:0005886">
    <property type="term" value="C:plasma membrane"/>
    <property type="evidence" value="ECO:0007669"/>
    <property type="project" value="UniProtKB-SubCell"/>
</dbReference>
<evidence type="ECO:0000256" key="8">
    <source>
        <dbReference type="SAM" id="Phobius"/>
    </source>
</evidence>
<evidence type="ECO:0000256" key="7">
    <source>
        <dbReference type="ARBA" id="ARBA00023136"/>
    </source>
</evidence>
<feature type="transmembrane region" description="Helical" evidence="8">
    <location>
        <begin position="176"/>
        <end position="207"/>
    </location>
</feature>
<gene>
    <name evidence="10" type="ORF">HYG87_07275</name>
</gene>
<comment type="subcellular location">
    <subcellularLocation>
        <location evidence="1">Cell membrane</location>
        <topology evidence="1">Multi-pass membrane protein</topology>
    </subcellularLocation>
</comment>
<dbReference type="InterPro" id="IPR048307">
    <property type="entry name" value="STT3_N"/>
</dbReference>
<feature type="transmembrane region" description="Helical" evidence="8">
    <location>
        <begin position="286"/>
        <end position="307"/>
    </location>
</feature>
<keyword evidence="5 8" id="KW-0812">Transmembrane</keyword>
<evidence type="ECO:0000313" key="11">
    <source>
        <dbReference type="Proteomes" id="UP000681041"/>
    </source>
</evidence>
<dbReference type="EMBL" id="CP058560">
    <property type="protein sequence ID" value="QUH23574.1"/>
    <property type="molecule type" value="Genomic_DNA"/>
</dbReference>
<feature type="transmembrane region" description="Helical" evidence="8">
    <location>
        <begin position="15"/>
        <end position="38"/>
    </location>
</feature>
<evidence type="ECO:0000256" key="1">
    <source>
        <dbReference type="ARBA" id="ARBA00004651"/>
    </source>
</evidence>
<dbReference type="GeneID" id="64820554"/>
<dbReference type="OrthoDB" id="71268at2157"/>
<accession>A0A8T8K4Y4</accession>
<feature type="transmembrane region" description="Helical" evidence="8">
    <location>
        <begin position="255"/>
        <end position="277"/>
    </location>
</feature>
<evidence type="ECO:0000256" key="6">
    <source>
        <dbReference type="ARBA" id="ARBA00022989"/>
    </source>
</evidence>
<dbReference type="InterPro" id="IPR050297">
    <property type="entry name" value="LipidA_mod_glycosyltrf_83"/>
</dbReference>
<feature type="transmembrane region" description="Helical" evidence="8">
    <location>
        <begin position="74"/>
        <end position="95"/>
    </location>
</feature>
<evidence type="ECO:0000256" key="3">
    <source>
        <dbReference type="ARBA" id="ARBA00022676"/>
    </source>
</evidence>
<protein>
    <submittedName>
        <fullName evidence="10">Glycosyltransferase family 39 protein</fullName>
    </submittedName>
</protein>
<keyword evidence="6 8" id="KW-1133">Transmembrane helix</keyword>
<keyword evidence="11" id="KW-1185">Reference proteome</keyword>
<dbReference type="PANTHER" id="PTHR33908">
    <property type="entry name" value="MANNOSYLTRANSFERASE YKCB-RELATED"/>
    <property type="match status" value="1"/>
</dbReference>
<evidence type="ECO:0000259" key="9">
    <source>
        <dbReference type="Pfam" id="PF02516"/>
    </source>
</evidence>
<dbReference type="GO" id="GO:0016763">
    <property type="term" value="F:pentosyltransferase activity"/>
    <property type="evidence" value="ECO:0007669"/>
    <property type="project" value="TreeGrafter"/>
</dbReference>
<feature type="transmembrane region" description="Helical" evidence="8">
    <location>
        <begin position="219"/>
        <end position="243"/>
    </location>
</feature>
<dbReference type="RefSeq" id="WP_211532530.1">
    <property type="nucleotide sequence ID" value="NZ_CP058560.1"/>
</dbReference>
<dbReference type="AlphaFoldDB" id="A0A8T8K4Y4"/>
<feature type="transmembrane region" description="Helical" evidence="8">
    <location>
        <begin position="341"/>
        <end position="360"/>
    </location>
</feature>
<keyword evidence="4" id="KW-0808">Transferase</keyword>
<evidence type="ECO:0000256" key="4">
    <source>
        <dbReference type="ARBA" id="ARBA00022679"/>
    </source>
</evidence>
<organism evidence="10 11">
    <name type="scientific">Methanobacterium alkalithermotolerans</name>
    <dbReference type="NCBI Taxonomy" id="2731220"/>
    <lineage>
        <taxon>Archaea</taxon>
        <taxon>Methanobacteriati</taxon>
        <taxon>Methanobacteriota</taxon>
        <taxon>Methanomada group</taxon>
        <taxon>Methanobacteria</taxon>
        <taxon>Methanobacteriales</taxon>
        <taxon>Methanobacteriaceae</taxon>
        <taxon>Methanobacterium</taxon>
    </lineage>
</organism>
<keyword evidence="2" id="KW-1003">Cell membrane</keyword>
<keyword evidence="7 8" id="KW-0472">Membrane</keyword>
<dbReference type="Pfam" id="PF02516">
    <property type="entry name" value="STT3"/>
    <property type="match status" value="1"/>
</dbReference>
<proteinExistence type="predicted"/>
<evidence type="ECO:0000313" key="10">
    <source>
        <dbReference type="EMBL" id="QUH23574.1"/>
    </source>
</evidence>
<feature type="transmembrane region" description="Helical" evidence="8">
    <location>
        <begin position="143"/>
        <end position="164"/>
    </location>
</feature>
<evidence type="ECO:0000256" key="5">
    <source>
        <dbReference type="ARBA" id="ARBA00022692"/>
    </source>
</evidence>
<dbReference type="KEGG" id="meme:HYG87_07275"/>
<reference evidence="10" key="1">
    <citation type="submission" date="2020-07" db="EMBL/GenBank/DDBJ databases">
        <title>Methanobacterium. sp. MethCan genome.</title>
        <authorList>
            <person name="Postec A."/>
            <person name="Quemeneur M."/>
        </authorList>
    </citation>
    <scope>NUCLEOTIDE SEQUENCE</scope>
    <source>
        <strain evidence="10">MethCAN</strain>
    </source>
</reference>
<keyword evidence="3" id="KW-0328">Glycosyltransferase</keyword>
<name>A0A8T8K4Y4_9EURY</name>
<dbReference type="GO" id="GO:0008610">
    <property type="term" value="P:lipid biosynthetic process"/>
    <property type="evidence" value="ECO:0007669"/>
    <property type="project" value="UniProtKB-ARBA"/>
</dbReference>
<sequence length="472" mass="53927">MHFPIMPKIKENKNIIFIFIPALITFCLILIPTFKYQWPLSWDIFYHIHISQLYLENGLIFFDDLTYAPYGRPIFYPPLFHFLLISLKEIFGWTLFDSARYIQPVLGSLTILSFSFVAYRMYNATTGFLTGIFVMFTTFFSRMIIPIPETMALILLPLLAYFYYISLENNKLFPALLAGILLGMVLLTHLLSSSIIILIILIYTIIIGLIQKEPVLKQFLVLLATSMAIAAVWYLPLILSYGFSFKSPPAQGIELFKYLTLFGIVPLIFSFIGSFYASKRRKKQDLLILVWTIAILLFSLAHFIGIPVLSERILNFAVFPLMLLAALGIQCITVEGDKRPAYILMALIIIFGFSFGYSTVNSASPFIKPSDFELSKWFKDNGDKESLVVSYNYELDPLIVSISRQPVSAGGYAPGMLRGLNILKYLQGDFNRDDIRQDQAGYIILPRGVAEPPYSRLVYLNKNYKVFELEKN</sequence>
<dbReference type="PANTHER" id="PTHR33908:SF11">
    <property type="entry name" value="MEMBRANE PROTEIN"/>
    <property type="match status" value="1"/>
</dbReference>
<dbReference type="Proteomes" id="UP000681041">
    <property type="component" value="Chromosome"/>
</dbReference>
<feature type="domain" description="Oligosaccharyl transferase STT3 N-terminal" evidence="9">
    <location>
        <begin position="49"/>
        <end position="271"/>
    </location>
</feature>